<keyword evidence="15" id="KW-1185">Reference proteome</keyword>
<dbReference type="RefSeq" id="WP_193779432.1">
    <property type="nucleotide sequence ID" value="NZ_JADDOJ010000012.1"/>
</dbReference>
<keyword evidence="11 12" id="KW-0472">Membrane</keyword>
<feature type="transmembrane region" description="Helical" evidence="12">
    <location>
        <begin position="79"/>
        <end position="98"/>
    </location>
</feature>
<keyword evidence="5" id="KW-0963">Cytoplasm</keyword>
<keyword evidence="13" id="KW-0732">Signal</keyword>
<proteinExistence type="inferred from homology"/>
<evidence type="ECO:0000313" key="14">
    <source>
        <dbReference type="EMBL" id="MBE7939887.1"/>
    </source>
</evidence>
<evidence type="ECO:0000256" key="9">
    <source>
        <dbReference type="ARBA" id="ARBA00022989"/>
    </source>
</evidence>
<protein>
    <recommendedName>
        <fullName evidence="16">Lysoplasmalogenase</fullName>
    </recommendedName>
</protein>
<comment type="subcellular location">
    <subcellularLocation>
        <location evidence="2">Cytoplasm</location>
    </subcellularLocation>
    <subcellularLocation>
        <location evidence="1">Endoplasmic reticulum membrane</location>
        <topology evidence="1">Multi-pass membrane protein</topology>
    </subcellularLocation>
</comment>
<accession>A0ABR9SDS2</accession>
<keyword evidence="8" id="KW-0256">Endoplasmic reticulum</keyword>
<evidence type="ECO:0000256" key="10">
    <source>
        <dbReference type="ARBA" id="ARBA00023098"/>
    </source>
</evidence>
<evidence type="ECO:0000256" key="3">
    <source>
        <dbReference type="ARBA" id="ARBA00007375"/>
    </source>
</evidence>
<evidence type="ECO:0000256" key="5">
    <source>
        <dbReference type="ARBA" id="ARBA00022490"/>
    </source>
</evidence>
<keyword evidence="9 12" id="KW-1133">Transmembrane helix</keyword>
<keyword evidence="7" id="KW-0378">Hydrolase</keyword>
<feature type="transmembrane region" description="Helical" evidence="12">
    <location>
        <begin position="129"/>
        <end position="152"/>
    </location>
</feature>
<keyword evidence="6 12" id="KW-0812">Transmembrane</keyword>
<sequence>MSTLSFPPRPAAVLPAAALGLALASAALAHWPGAIELAAVAVLLARRTAAGSELGWTLGGGLLACGLGDLLLASQFKTALLLMASGQALVALALWSEAAGPGRRLWLAVGGVLPAWVAAVQVPQLPPSLALIALLYCLASAAMAGTALARALRWGGAPAWGLAAGAGLFIASDALLTWDRYLSALPLAGVLVPGAYYASQLLLAWHGRPMRLPADQVPVTPRRLPQA</sequence>
<dbReference type="EMBL" id="JADDOJ010000012">
    <property type="protein sequence ID" value="MBE7939887.1"/>
    <property type="molecule type" value="Genomic_DNA"/>
</dbReference>
<dbReference type="PANTHER" id="PTHR31885">
    <property type="entry name" value="GH04784P"/>
    <property type="match status" value="1"/>
</dbReference>
<feature type="chain" id="PRO_5045951459" description="Lysoplasmalogenase" evidence="13">
    <location>
        <begin position="30"/>
        <end position="227"/>
    </location>
</feature>
<dbReference type="InterPro" id="IPR012506">
    <property type="entry name" value="TMEM86B-like"/>
</dbReference>
<feature type="signal peptide" evidence="13">
    <location>
        <begin position="1"/>
        <end position="29"/>
    </location>
</feature>
<keyword evidence="10" id="KW-0443">Lipid metabolism</keyword>
<comment type="caution">
    <text evidence="14">The sequence shown here is derived from an EMBL/GenBank/DDBJ whole genome shotgun (WGS) entry which is preliminary data.</text>
</comment>
<evidence type="ECO:0000256" key="2">
    <source>
        <dbReference type="ARBA" id="ARBA00004496"/>
    </source>
</evidence>
<name>A0ABR9SDS2_9BURK</name>
<reference evidence="14 15" key="1">
    <citation type="submission" date="2020-10" db="EMBL/GenBank/DDBJ databases">
        <title>Draft genome of Ramlibacter aquaticus LMG 30558.</title>
        <authorList>
            <person name="Props R."/>
        </authorList>
    </citation>
    <scope>NUCLEOTIDE SEQUENCE [LARGE SCALE GENOMIC DNA]</scope>
    <source>
        <strain evidence="14 15">LMG 30558</strain>
    </source>
</reference>
<dbReference type="Proteomes" id="UP000715965">
    <property type="component" value="Unassembled WGS sequence"/>
</dbReference>
<feature type="transmembrane region" description="Helical" evidence="12">
    <location>
        <begin position="184"/>
        <end position="205"/>
    </location>
</feature>
<comment type="similarity">
    <text evidence="3">Belongs to the TMEM86 family.</text>
</comment>
<comment type="subunit">
    <text evidence="4">Homodimer.</text>
</comment>
<evidence type="ECO:0000256" key="6">
    <source>
        <dbReference type="ARBA" id="ARBA00022692"/>
    </source>
</evidence>
<evidence type="ECO:0000256" key="12">
    <source>
        <dbReference type="SAM" id="Phobius"/>
    </source>
</evidence>
<evidence type="ECO:0000256" key="7">
    <source>
        <dbReference type="ARBA" id="ARBA00022801"/>
    </source>
</evidence>
<dbReference type="Pfam" id="PF07947">
    <property type="entry name" value="YhhN"/>
    <property type="match status" value="1"/>
</dbReference>
<evidence type="ECO:0000256" key="8">
    <source>
        <dbReference type="ARBA" id="ARBA00022824"/>
    </source>
</evidence>
<evidence type="ECO:0000256" key="13">
    <source>
        <dbReference type="SAM" id="SignalP"/>
    </source>
</evidence>
<evidence type="ECO:0000256" key="1">
    <source>
        <dbReference type="ARBA" id="ARBA00004477"/>
    </source>
</evidence>
<gene>
    <name evidence="14" type="ORF">IM725_04775</name>
</gene>
<evidence type="ECO:0000256" key="11">
    <source>
        <dbReference type="ARBA" id="ARBA00023136"/>
    </source>
</evidence>
<evidence type="ECO:0000256" key="4">
    <source>
        <dbReference type="ARBA" id="ARBA00011738"/>
    </source>
</evidence>
<evidence type="ECO:0000313" key="15">
    <source>
        <dbReference type="Proteomes" id="UP000715965"/>
    </source>
</evidence>
<dbReference type="PANTHER" id="PTHR31885:SF7">
    <property type="entry name" value="LYSOPLASMALOGENASE"/>
    <property type="match status" value="1"/>
</dbReference>
<organism evidence="14 15">
    <name type="scientific">Ramlibacter aquaticus</name>
    <dbReference type="NCBI Taxonomy" id="2780094"/>
    <lineage>
        <taxon>Bacteria</taxon>
        <taxon>Pseudomonadati</taxon>
        <taxon>Pseudomonadota</taxon>
        <taxon>Betaproteobacteria</taxon>
        <taxon>Burkholderiales</taxon>
        <taxon>Comamonadaceae</taxon>
        <taxon>Ramlibacter</taxon>
    </lineage>
</organism>
<feature type="transmembrane region" description="Helical" evidence="12">
    <location>
        <begin position="105"/>
        <end position="123"/>
    </location>
</feature>
<feature type="transmembrane region" description="Helical" evidence="12">
    <location>
        <begin position="159"/>
        <end position="178"/>
    </location>
</feature>
<evidence type="ECO:0008006" key="16">
    <source>
        <dbReference type="Google" id="ProtNLM"/>
    </source>
</evidence>